<keyword evidence="3" id="KW-1185">Reference proteome</keyword>
<evidence type="ECO:0000259" key="1">
    <source>
        <dbReference type="Pfam" id="PF21530"/>
    </source>
</evidence>
<name>A0ABY6KTP1_9ARAC</name>
<reference evidence="2 3" key="1">
    <citation type="submission" date="2022-01" db="EMBL/GenBank/DDBJ databases">
        <title>A chromosomal length assembly of Cordylochernes scorpioides.</title>
        <authorList>
            <person name="Zeh D."/>
            <person name="Zeh J."/>
        </authorList>
    </citation>
    <scope>NUCLEOTIDE SEQUENCE [LARGE SCALE GENOMIC DNA]</scope>
    <source>
        <strain evidence="2">IN4F17</strain>
        <tissue evidence="2">Whole Body</tissue>
    </source>
</reference>
<evidence type="ECO:0000313" key="2">
    <source>
        <dbReference type="EMBL" id="UYV72038.1"/>
    </source>
</evidence>
<dbReference type="CDD" id="cd18809">
    <property type="entry name" value="SF1_C_RecD"/>
    <property type="match status" value="1"/>
</dbReference>
<accession>A0ABY6KTP1</accession>
<proteinExistence type="predicted"/>
<feature type="domain" description="DNA helicase Pif1-like 2B" evidence="1">
    <location>
        <begin position="1"/>
        <end position="35"/>
    </location>
</feature>
<dbReference type="InterPro" id="IPR001888">
    <property type="entry name" value="Transposase_1"/>
</dbReference>
<evidence type="ECO:0000313" key="3">
    <source>
        <dbReference type="Proteomes" id="UP001235939"/>
    </source>
</evidence>
<dbReference type="InterPro" id="IPR049163">
    <property type="entry name" value="Pif1-like_2B_dom"/>
</dbReference>
<dbReference type="SUPFAM" id="SSF52540">
    <property type="entry name" value="P-loop containing nucleoside triphosphate hydrolases"/>
    <property type="match status" value="1"/>
</dbReference>
<organism evidence="2 3">
    <name type="scientific">Cordylochernes scorpioides</name>
    <dbReference type="NCBI Taxonomy" id="51811"/>
    <lineage>
        <taxon>Eukaryota</taxon>
        <taxon>Metazoa</taxon>
        <taxon>Ecdysozoa</taxon>
        <taxon>Arthropoda</taxon>
        <taxon>Chelicerata</taxon>
        <taxon>Arachnida</taxon>
        <taxon>Pseudoscorpiones</taxon>
        <taxon>Cheliferoidea</taxon>
        <taxon>Chernetidae</taxon>
        <taxon>Cordylochernes</taxon>
    </lineage>
</organism>
<dbReference type="PANTHER" id="PTHR23274:SF51">
    <property type="entry name" value="OS03G0423850 PROTEIN"/>
    <property type="match status" value="1"/>
</dbReference>
<dbReference type="Proteomes" id="UP001235939">
    <property type="component" value="Chromosome 09"/>
</dbReference>
<sequence length="327" mass="37003">MPPHRLNLKIGAIVMLQRNFNPKQGLCNGTRMVIQRVCSHVLEAQLLTGTKVGHTVSVPKISLAPSDTNLPFILKRRQFPLRLAFAMTINKAQGQTSARVGLLLQEPVFTHGQLYVPFSRVLTLDSIRVKSEKPVETMASPDLTKAEKVQDDEVSRKGYGNRFLGQRGVLLVDFMPKGTTINSKGKCETLKKLRRAIQNKRRGRLTKESTWTDFTCPMDKTSPLPAKQYQLIYKLHEFHEFVLFELKEKWPLPKFLFSASIMQAKMCSGAESAKATFWARFCLTTYPTTDIPAISKTTNDLQLGPLRPRSHDMVWNSNKANEQDVMA</sequence>
<dbReference type="PANTHER" id="PTHR23274">
    <property type="entry name" value="DNA HELICASE-RELATED"/>
    <property type="match status" value="1"/>
</dbReference>
<dbReference type="Pfam" id="PF01359">
    <property type="entry name" value="Transposase_1"/>
    <property type="match status" value="1"/>
</dbReference>
<dbReference type="Pfam" id="PF21530">
    <property type="entry name" value="Pif1_2B_dom"/>
    <property type="match status" value="1"/>
</dbReference>
<gene>
    <name evidence="2" type="ORF">LAZ67_9001606</name>
</gene>
<dbReference type="EMBL" id="CP092871">
    <property type="protein sequence ID" value="UYV72038.1"/>
    <property type="molecule type" value="Genomic_DNA"/>
</dbReference>
<dbReference type="InterPro" id="IPR027417">
    <property type="entry name" value="P-loop_NTPase"/>
</dbReference>
<protein>
    <recommendedName>
        <fullName evidence="1">DNA helicase Pif1-like 2B domain-containing protein</fullName>
    </recommendedName>
</protein>